<evidence type="ECO:0000313" key="3">
    <source>
        <dbReference type="Proteomes" id="UP000054144"/>
    </source>
</evidence>
<dbReference type="SUPFAM" id="SSF55811">
    <property type="entry name" value="Nudix"/>
    <property type="match status" value="1"/>
</dbReference>
<dbReference type="InterPro" id="IPR031804">
    <property type="entry name" value="DUF4743"/>
</dbReference>
<dbReference type="Proteomes" id="UP000054144">
    <property type="component" value="Unassembled WGS sequence"/>
</dbReference>
<dbReference type="AlphaFoldDB" id="A0A0D7AFC1"/>
<evidence type="ECO:0000313" key="2">
    <source>
        <dbReference type="EMBL" id="KIY49834.1"/>
    </source>
</evidence>
<sequence length="351" mass="39879">MAEQAFSFLDLVNRCDNVIIGKPPPPSMPPSAFDDERLIPFHLTPAPDSPKLGLIRPIVLEQLHAENALNQRKNAPEMWHTITPDRVSFCAWLDTHEKRTAAMKVLCERWRDDGIFSDVCGPRKWRAELYPVYADPFGARDHPSDSDGDPTRLNFVFEMERAACALFGIVTYGVHMTIYEQLVDRSLRIWVPSRAKTKQTYPGCLDNTVAGGTPSGMSFFEALVKESSEDASLEDDIVRKHARCAGVISYFIRTSGGWLQPEVEYVYDLMIPPGADPEPFKPRPSDGEVECFELLDQDEVVRRLRAGRFKPNCALVLIDLFMRLGHITPENEPDYLRIQTRLHGDLCYHSW</sequence>
<dbReference type="InterPro" id="IPR015797">
    <property type="entry name" value="NUDIX_hydrolase-like_dom_sf"/>
</dbReference>
<dbReference type="PROSITE" id="PS51462">
    <property type="entry name" value="NUDIX"/>
    <property type="match status" value="1"/>
</dbReference>
<dbReference type="GO" id="GO:0044715">
    <property type="term" value="F:8-oxo-dGDP phosphatase activity"/>
    <property type="evidence" value="ECO:0007669"/>
    <property type="project" value="UniProtKB-ARBA"/>
</dbReference>
<keyword evidence="2" id="KW-0378">Hydrolase</keyword>
<dbReference type="Gene3D" id="3.90.79.10">
    <property type="entry name" value="Nucleoside Triphosphate Pyrophosphohydrolase"/>
    <property type="match status" value="1"/>
</dbReference>
<dbReference type="EMBL" id="KN881721">
    <property type="protein sequence ID" value="KIY49834.1"/>
    <property type="molecule type" value="Genomic_DNA"/>
</dbReference>
<protein>
    <submittedName>
        <fullName evidence="2">Nudix hydrolase 20</fullName>
    </submittedName>
</protein>
<feature type="domain" description="Nudix hydrolase" evidence="1">
    <location>
        <begin position="159"/>
        <end position="317"/>
    </location>
</feature>
<dbReference type="Pfam" id="PF15916">
    <property type="entry name" value="DUF4743"/>
    <property type="match status" value="1"/>
</dbReference>
<dbReference type="CDD" id="cd03676">
    <property type="entry name" value="NUDIX_Tnr3_like"/>
    <property type="match status" value="1"/>
</dbReference>
<dbReference type="OrthoDB" id="10261522at2759"/>
<organism evidence="2 3">
    <name type="scientific">Fistulina hepatica ATCC 64428</name>
    <dbReference type="NCBI Taxonomy" id="1128425"/>
    <lineage>
        <taxon>Eukaryota</taxon>
        <taxon>Fungi</taxon>
        <taxon>Dikarya</taxon>
        <taxon>Basidiomycota</taxon>
        <taxon>Agaricomycotina</taxon>
        <taxon>Agaricomycetes</taxon>
        <taxon>Agaricomycetidae</taxon>
        <taxon>Agaricales</taxon>
        <taxon>Fistulinaceae</taxon>
        <taxon>Fistulina</taxon>
    </lineage>
</organism>
<evidence type="ECO:0000259" key="1">
    <source>
        <dbReference type="PROSITE" id="PS51462"/>
    </source>
</evidence>
<dbReference type="FunFam" id="3.90.79.10:FF:000019">
    <property type="entry name" value="Thiamin pyrophosphokinase, putative"/>
    <property type="match status" value="1"/>
</dbReference>
<proteinExistence type="predicted"/>
<dbReference type="PANTHER" id="PTHR13622:SF8">
    <property type="entry name" value="THIAMIN PYROPHOSPHOKINASE 1"/>
    <property type="match status" value="1"/>
</dbReference>
<dbReference type="InterPro" id="IPR000086">
    <property type="entry name" value="NUDIX_hydrolase_dom"/>
</dbReference>
<name>A0A0D7AFC1_9AGAR</name>
<dbReference type="PANTHER" id="PTHR13622">
    <property type="entry name" value="THIAMIN PYROPHOSPHOKINASE"/>
    <property type="match status" value="1"/>
</dbReference>
<keyword evidence="3" id="KW-1185">Reference proteome</keyword>
<gene>
    <name evidence="2" type="ORF">FISHEDRAFT_58074</name>
</gene>
<reference evidence="2 3" key="1">
    <citation type="journal article" date="2015" name="Fungal Genet. Biol.">
        <title>Evolution of novel wood decay mechanisms in Agaricales revealed by the genome sequences of Fistulina hepatica and Cylindrobasidium torrendii.</title>
        <authorList>
            <person name="Floudas D."/>
            <person name="Held B.W."/>
            <person name="Riley R."/>
            <person name="Nagy L.G."/>
            <person name="Koehler G."/>
            <person name="Ransdell A.S."/>
            <person name="Younus H."/>
            <person name="Chow J."/>
            <person name="Chiniquy J."/>
            <person name="Lipzen A."/>
            <person name="Tritt A."/>
            <person name="Sun H."/>
            <person name="Haridas S."/>
            <person name="LaButti K."/>
            <person name="Ohm R.A."/>
            <person name="Kues U."/>
            <person name="Blanchette R.A."/>
            <person name="Grigoriev I.V."/>
            <person name="Minto R.E."/>
            <person name="Hibbett D.S."/>
        </authorList>
    </citation>
    <scope>NUCLEOTIDE SEQUENCE [LARGE SCALE GENOMIC DNA]</scope>
    <source>
        <strain evidence="2 3">ATCC 64428</strain>
    </source>
</reference>
<accession>A0A0D7AFC1</accession>